<dbReference type="EMBL" id="BMAV01002819">
    <property type="protein sequence ID" value="GFY41982.1"/>
    <property type="molecule type" value="Genomic_DNA"/>
</dbReference>
<gene>
    <name evidence="1" type="ORF">TNIN_275731</name>
</gene>
<evidence type="ECO:0000313" key="1">
    <source>
        <dbReference type="EMBL" id="GFY41982.1"/>
    </source>
</evidence>
<dbReference type="AlphaFoldDB" id="A0A8X6WWQ1"/>
<organism evidence="1 2">
    <name type="scientific">Trichonephila inaurata madagascariensis</name>
    <dbReference type="NCBI Taxonomy" id="2747483"/>
    <lineage>
        <taxon>Eukaryota</taxon>
        <taxon>Metazoa</taxon>
        <taxon>Ecdysozoa</taxon>
        <taxon>Arthropoda</taxon>
        <taxon>Chelicerata</taxon>
        <taxon>Arachnida</taxon>
        <taxon>Araneae</taxon>
        <taxon>Araneomorphae</taxon>
        <taxon>Entelegynae</taxon>
        <taxon>Araneoidea</taxon>
        <taxon>Nephilidae</taxon>
        <taxon>Trichonephila</taxon>
        <taxon>Trichonephila inaurata</taxon>
    </lineage>
</organism>
<protein>
    <submittedName>
        <fullName evidence="1">Uncharacterized protein</fullName>
    </submittedName>
</protein>
<accession>A0A8X6WWQ1</accession>
<evidence type="ECO:0000313" key="2">
    <source>
        <dbReference type="Proteomes" id="UP000886998"/>
    </source>
</evidence>
<proteinExistence type="predicted"/>
<comment type="caution">
    <text evidence="1">The sequence shown here is derived from an EMBL/GenBank/DDBJ whole genome shotgun (WGS) entry which is preliminary data.</text>
</comment>
<keyword evidence="2" id="KW-1185">Reference proteome</keyword>
<sequence>MRERSTFRNSQKHFIPKRKHFLSPTITTHQGLSDDTVATYFESKPGIFSDKVFESGVSPTLVNSEISRRGGGREITSDFSLFRERIVPRGLAPLVPGAAFYLYSLRIIIS</sequence>
<name>A0A8X6WWQ1_9ARAC</name>
<reference evidence="1" key="1">
    <citation type="submission" date="2020-08" db="EMBL/GenBank/DDBJ databases">
        <title>Multicomponent nature underlies the extraordinary mechanical properties of spider dragline silk.</title>
        <authorList>
            <person name="Kono N."/>
            <person name="Nakamura H."/>
            <person name="Mori M."/>
            <person name="Yoshida Y."/>
            <person name="Ohtoshi R."/>
            <person name="Malay A.D."/>
            <person name="Moran D.A.P."/>
            <person name="Tomita M."/>
            <person name="Numata K."/>
            <person name="Arakawa K."/>
        </authorList>
    </citation>
    <scope>NUCLEOTIDE SEQUENCE</scope>
</reference>
<dbReference type="Proteomes" id="UP000886998">
    <property type="component" value="Unassembled WGS sequence"/>
</dbReference>